<organism evidence="8 9">
    <name type="scientific">Adineta ricciae</name>
    <name type="common">Rotifer</name>
    <dbReference type="NCBI Taxonomy" id="249248"/>
    <lineage>
        <taxon>Eukaryota</taxon>
        <taxon>Metazoa</taxon>
        <taxon>Spiralia</taxon>
        <taxon>Gnathifera</taxon>
        <taxon>Rotifera</taxon>
        <taxon>Eurotatoria</taxon>
        <taxon>Bdelloidea</taxon>
        <taxon>Adinetida</taxon>
        <taxon>Adinetidae</taxon>
        <taxon>Adineta</taxon>
    </lineage>
</organism>
<dbReference type="Proteomes" id="UP000663852">
    <property type="component" value="Unassembled WGS sequence"/>
</dbReference>
<feature type="transmembrane region" description="Helical" evidence="5">
    <location>
        <begin position="78"/>
        <end position="100"/>
    </location>
</feature>
<feature type="domain" description="TMEM205-like" evidence="6">
    <location>
        <begin position="17"/>
        <end position="107"/>
    </location>
</feature>
<evidence type="ECO:0000313" key="7">
    <source>
        <dbReference type="EMBL" id="CAF1185013.1"/>
    </source>
</evidence>
<keyword evidence="3 5" id="KW-1133">Transmembrane helix</keyword>
<sequence>MTLSFSMFISPAPYHLLSYACLIGMSIWHSFISSLVARKTLPRPQLGQLQSRLFPIYFFLQTFLSGLCLLTTKNPYGQIIFLMGVAGGLVNWIVFGPWTVKLMNKRFELEREEGKKYNEDGVSNQMKELNKQFGIAHGSSVIINMIIAVSLVIYPFLVSPVIV</sequence>
<dbReference type="EMBL" id="CAJNOR010006314">
    <property type="protein sequence ID" value="CAF1591863.1"/>
    <property type="molecule type" value="Genomic_DNA"/>
</dbReference>
<protein>
    <recommendedName>
        <fullName evidence="6">TMEM205-like domain-containing protein</fullName>
    </recommendedName>
</protein>
<feature type="transmembrane region" description="Helical" evidence="5">
    <location>
        <begin position="53"/>
        <end position="72"/>
    </location>
</feature>
<evidence type="ECO:0000256" key="2">
    <source>
        <dbReference type="ARBA" id="ARBA00022692"/>
    </source>
</evidence>
<evidence type="ECO:0000259" key="6">
    <source>
        <dbReference type="Pfam" id="PF13664"/>
    </source>
</evidence>
<keyword evidence="9" id="KW-1185">Reference proteome</keyword>
<evidence type="ECO:0000313" key="8">
    <source>
        <dbReference type="EMBL" id="CAF1591863.1"/>
    </source>
</evidence>
<dbReference type="Proteomes" id="UP000663828">
    <property type="component" value="Unassembled WGS sequence"/>
</dbReference>
<dbReference type="AlphaFoldDB" id="A0A816A8L4"/>
<dbReference type="OrthoDB" id="1641132at2759"/>
<feature type="transmembrane region" description="Helical" evidence="5">
    <location>
        <begin position="133"/>
        <end position="157"/>
    </location>
</feature>
<comment type="caution">
    <text evidence="8">The sequence shown here is derived from an EMBL/GenBank/DDBJ whole genome shotgun (WGS) entry which is preliminary data.</text>
</comment>
<feature type="transmembrane region" description="Helical" evidence="5">
    <location>
        <begin position="12"/>
        <end position="32"/>
    </location>
</feature>
<keyword evidence="2 5" id="KW-0812">Transmembrane</keyword>
<dbReference type="GO" id="GO:0016020">
    <property type="term" value="C:membrane"/>
    <property type="evidence" value="ECO:0007669"/>
    <property type="project" value="UniProtKB-SubCell"/>
</dbReference>
<keyword evidence="4 5" id="KW-0472">Membrane</keyword>
<evidence type="ECO:0000256" key="3">
    <source>
        <dbReference type="ARBA" id="ARBA00022989"/>
    </source>
</evidence>
<accession>A0A816A8L4</accession>
<evidence type="ECO:0000256" key="1">
    <source>
        <dbReference type="ARBA" id="ARBA00004370"/>
    </source>
</evidence>
<name>A0A816A8L4_ADIRI</name>
<reference evidence="8" key="1">
    <citation type="submission" date="2021-02" db="EMBL/GenBank/DDBJ databases">
        <authorList>
            <person name="Nowell W R."/>
        </authorList>
    </citation>
    <scope>NUCLEOTIDE SEQUENCE</scope>
</reference>
<dbReference type="InterPro" id="IPR025423">
    <property type="entry name" value="TMEM205-like"/>
</dbReference>
<dbReference type="EMBL" id="CAJNOJ010000139">
    <property type="protein sequence ID" value="CAF1185013.1"/>
    <property type="molecule type" value="Genomic_DNA"/>
</dbReference>
<dbReference type="Pfam" id="PF13664">
    <property type="entry name" value="DUF4149"/>
    <property type="match status" value="1"/>
</dbReference>
<dbReference type="PANTHER" id="PTHR23241">
    <property type="entry name" value="LATE EMBRYOGENESIS ABUNDANT PLANTS LEA-RELATED"/>
    <property type="match status" value="1"/>
</dbReference>
<evidence type="ECO:0000313" key="9">
    <source>
        <dbReference type="Proteomes" id="UP000663828"/>
    </source>
</evidence>
<evidence type="ECO:0000256" key="4">
    <source>
        <dbReference type="ARBA" id="ARBA00023136"/>
    </source>
</evidence>
<comment type="subcellular location">
    <subcellularLocation>
        <location evidence="1">Membrane</location>
    </subcellularLocation>
</comment>
<dbReference type="PANTHER" id="PTHR23241:SF102">
    <property type="entry name" value="LD23009P"/>
    <property type="match status" value="1"/>
</dbReference>
<evidence type="ECO:0000256" key="5">
    <source>
        <dbReference type="SAM" id="Phobius"/>
    </source>
</evidence>
<gene>
    <name evidence="7" type="ORF">EDS130_LOCUS24469</name>
    <name evidence="8" type="ORF">XAT740_LOCUS46663</name>
</gene>
<proteinExistence type="predicted"/>
<dbReference type="InterPro" id="IPR053009">
    <property type="entry name" value="Xanthocillin_Biosynth-Assoc"/>
</dbReference>